<reference evidence="2" key="2">
    <citation type="submission" date="2023-12" db="EMBL/GenBank/DDBJ databases">
        <authorList>
            <person name="Sun Q."/>
            <person name="Inoue M."/>
        </authorList>
    </citation>
    <scope>NUCLEOTIDE SEQUENCE</scope>
    <source>
        <strain evidence="2">JCM 17590</strain>
    </source>
</reference>
<feature type="region of interest" description="Disordered" evidence="1">
    <location>
        <begin position="78"/>
        <end position="135"/>
    </location>
</feature>
<comment type="caution">
    <text evidence="2">The sequence shown here is derived from an EMBL/GenBank/DDBJ whole genome shotgun (WGS) entry which is preliminary data.</text>
</comment>
<protein>
    <recommendedName>
        <fullName evidence="4">YtxH domain-containing protein</fullName>
    </recommendedName>
</protein>
<gene>
    <name evidence="2" type="ORF">GCM10022286_22690</name>
</gene>
<organism evidence="2 3">
    <name type="scientific">Gryllotalpicola daejeonensis</name>
    <dbReference type="NCBI Taxonomy" id="993087"/>
    <lineage>
        <taxon>Bacteria</taxon>
        <taxon>Bacillati</taxon>
        <taxon>Actinomycetota</taxon>
        <taxon>Actinomycetes</taxon>
        <taxon>Micrococcales</taxon>
        <taxon>Microbacteriaceae</taxon>
        <taxon>Gryllotalpicola</taxon>
    </lineage>
</organism>
<evidence type="ECO:0000256" key="1">
    <source>
        <dbReference type="SAM" id="MobiDB-lite"/>
    </source>
</evidence>
<accession>A0ABP7ZLE8</accession>
<evidence type="ECO:0000313" key="3">
    <source>
        <dbReference type="Proteomes" id="UP001415169"/>
    </source>
</evidence>
<keyword evidence="3" id="KW-1185">Reference proteome</keyword>
<sequence length="135" mass="13952">MSMKGKLLFVTGLAVGYVLGARAGRKRYEQIASAANKVWQSPGIQRQVHAAQDYAAARVGDIPGAVFDGVRKLTNAAIDRAQTKTTGKAPNGSGSGSSRSSSSSNSTAQAARWAAARAATAESDAELRSTAEPLD</sequence>
<dbReference type="EMBL" id="BAABBV010000001">
    <property type="protein sequence ID" value="GAA4162958.1"/>
    <property type="molecule type" value="Genomic_DNA"/>
</dbReference>
<name>A0ABP7ZLE8_9MICO</name>
<feature type="compositionally biased region" description="Low complexity" evidence="1">
    <location>
        <begin position="96"/>
        <end position="121"/>
    </location>
</feature>
<reference evidence="2" key="1">
    <citation type="journal article" date="2014" name="Int. J. Syst. Evol. Microbiol.">
        <title>Complete genome of a new Firmicutes species belonging to the dominant human colonic microbiota ('Ruminococcus bicirculans') reveals two chromosomes and a selective capacity to utilize plant glucans.</title>
        <authorList>
            <consortium name="NISC Comparative Sequencing Program"/>
            <person name="Wegmann U."/>
            <person name="Louis P."/>
            <person name="Goesmann A."/>
            <person name="Henrissat B."/>
            <person name="Duncan S.H."/>
            <person name="Flint H.J."/>
        </authorList>
    </citation>
    <scope>NUCLEOTIDE SEQUENCE</scope>
    <source>
        <strain evidence="2">JCM 17590</strain>
    </source>
</reference>
<evidence type="ECO:0000313" key="2">
    <source>
        <dbReference type="EMBL" id="GAA4162958.1"/>
    </source>
</evidence>
<proteinExistence type="predicted"/>
<dbReference type="Proteomes" id="UP001415169">
    <property type="component" value="Unassembled WGS sequence"/>
</dbReference>
<evidence type="ECO:0008006" key="4">
    <source>
        <dbReference type="Google" id="ProtNLM"/>
    </source>
</evidence>